<evidence type="ECO:0000256" key="1">
    <source>
        <dbReference type="SAM" id="Phobius"/>
    </source>
</evidence>
<keyword evidence="4" id="KW-1185">Reference proteome</keyword>
<keyword evidence="1" id="KW-0472">Membrane</keyword>
<dbReference type="KEGG" id="plv:ERIC2_c19280"/>
<accession>V9W6F0</accession>
<dbReference type="InterPro" id="IPR000591">
    <property type="entry name" value="DEP_dom"/>
</dbReference>
<protein>
    <submittedName>
        <fullName evidence="3">Group-specific protein</fullName>
    </submittedName>
</protein>
<evidence type="ECO:0000259" key="2">
    <source>
        <dbReference type="PROSITE" id="PS50186"/>
    </source>
</evidence>
<dbReference type="EMBL" id="CP003355">
    <property type="protein sequence ID" value="AHD05723.1"/>
    <property type="molecule type" value="Genomic_DNA"/>
</dbReference>
<evidence type="ECO:0000313" key="4">
    <source>
        <dbReference type="Proteomes" id="UP000029431"/>
    </source>
</evidence>
<reference evidence="3 4" key="1">
    <citation type="journal article" date="2014" name="PLoS ONE">
        <title>How to Kill the Honey Bee Larva: Genomic Potential and Virulence Mechanisms of Paenibacillus larvae.</title>
        <authorList>
            <person name="Djukic M."/>
            <person name="Brzuszkiewicz E."/>
            <person name="Funfhaus A."/>
            <person name="Voss J."/>
            <person name="Gollnow K."/>
            <person name="Poppinga L."/>
            <person name="Liesegang H."/>
            <person name="Garcia-Gonzalez E."/>
            <person name="Genersch E."/>
            <person name="Daniel R."/>
        </authorList>
    </citation>
    <scope>NUCLEOTIDE SEQUENCE [LARGE SCALE GENOMIC DNA]</scope>
    <source>
        <strain evidence="3 4">DSM 25430</strain>
    </source>
</reference>
<feature type="transmembrane region" description="Helical" evidence="1">
    <location>
        <begin position="132"/>
        <end position="149"/>
    </location>
</feature>
<dbReference type="GO" id="GO:0035556">
    <property type="term" value="P:intracellular signal transduction"/>
    <property type="evidence" value="ECO:0007669"/>
    <property type="project" value="InterPro"/>
</dbReference>
<dbReference type="Gene3D" id="3.40.50.720">
    <property type="entry name" value="NAD(P)-binding Rossmann-like Domain"/>
    <property type="match status" value="1"/>
</dbReference>
<dbReference type="AlphaFoldDB" id="V9W6F0"/>
<dbReference type="HOGENOM" id="CLU_911076_0_0_9"/>
<evidence type="ECO:0000313" key="3">
    <source>
        <dbReference type="EMBL" id="AHD05723.1"/>
    </source>
</evidence>
<organism evidence="3 4">
    <name type="scientific">Paenibacillus larvae subsp. larvae DSM 25430</name>
    <dbReference type="NCBI Taxonomy" id="697284"/>
    <lineage>
        <taxon>Bacteria</taxon>
        <taxon>Bacillati</taxon>
        <taxon>Bacillota</taxon>
        <taxon>Bacilli</taxon>
        <taxon>Bacillales</taxon>
        <taxon>Paenibacillaceae</taxon>
        <taxon>Paenibacillus</taxon>
    </lineage>
</organism>
<dbReference type="PATRIC" id="fig|697284.3.peg.1850"/>
<proteinExistence type="predicted"/>
<feature type="domain" description="DEP" evidence="2">
    <location>
        <begin position="52"/>
        <end position="126"/>
    </location>
</feature>
<dbReference type="Proteomes" id="UP000029431">
    <property type="component" value="Chromosome"/>
</dbReference>
<name>V9W6F0_9BACL</name>
<sequence length="298" mass="33531">MTTLNPSMRLKVKGDTSFLPDANGSVYFRNNLVSFQMEGEMIDKWIEMLIPVFNGENTLEDLTDGLPEPHRDRLYEIAELLYQNGFIRDVSQDRPHQLKNQVLKKYASQIEFLDNLCGSGAYRFQTYRQAKVLAVGSGPFFVSLVAALFESGLSKFHMLITDTLPTNRQRLTELADHACISDPEVAVKEITLNRGGSAWQEAVLPYDSILYVSQTGDFEELKLLHSVCRVEKKMFLPAICIEQVGMAGPIVHPDSQGCWESAFRRLHKSALCKDSQNHIYSSPAGAMLELSPYNCVKS</sequence>
<dbReference type="eggNOG" id="COG0476">
    <property type="taxonomic scope" value="Bacteria"/>
</dbReference>
<dbReference type="PROSITE" id="PS50186">
    <property type="entry name" value="DEP"/>
    <property type="match status" value="1"/>
</dbReference>
<keyword evidence="1" id="KW-1133">Transmembrane helix</keyword>
<gene>
    <name evidence="3" type="ORF">ERIC2_c19280</name>
</gene>
<keyword evidence="1" id="KW-0812">Transmembrane</keyword>